<feature type="non-terminal residue" evidence="26">
    <location>
        <position position="1"/>
    </location>
</feature>
<evidence type="ECO:0000256" key="17">
    <source>
        <dbReference type="ARBA" id="ARBA00030109"/>
    </source>
</evidence>
<evidence type="ECO:0000256" key="9">
    <source>
        <dbReference type="ARBA" id="ARBA00022490"/>
    </source>
</evidence>
<dbReference type="Gene3D" id="1.10.238.10">
    <property type="entry name" value="EF-hand"/>
    <property type="match status" value="1"/>
</dbReference>
<dbReference type="FunFam" id="3.90.70.10:FF:000001">
    <property type="entry name" value="Calpain-1 catalytic subunit"/>
    <property type="match status" value="1"/>
</dbReference>
<dbReference type="GO" id="GO:0006508">
    <property type="term" value="P:proteolysis"/>
    <property type="evidence" value="ECO:0007669"/>
    <property type="project" value="UniProtKB-KW"/>
</dbReference>
<dbReference type="Gene3D" id="3.90.70.10">
    <property type="entry name" value="Cysteine proteinases"/>
    <property type="match status" value="1"/>
</dbReference>
<dbReference type="PROSITE" id="PS00018">
    <property type="entry name" value="EF_HAND_1"/>
    <property type="match status" value="1"/>
</dbReference>
<dbReference type="GO" id="GO:0004198">
    <property type="term" value="F:calcium-dependent cysteine-type endopeptidase activity"/>
    <property type="evidence" value="ECO:0007669"/>
    <property type="project" value="UniProtKB-EC"/>
</dbReference>
<dbReference type="Gene3D" id="2.60.120.380">
    <property type="match status" value="1"/>
</dbReference>
<gene>
    <name evidence="26" type="ORF">QYF61_018114</name>
</gene>
<feature type="active site" evidence="22 23">
    <location>
        <position position="304"/>
    </location>
</feature>
<keyword evidence="13 23" id="KW-0378">Hydrolase</keyword>
<keyword evidence="14 23" id="KW-0788">Thiol protease</keyword>
<dbReference type="PANTHER" id="PTHR10183">
    <property type="entry name" value="CALPAIN"/>
    <property type="match status" value="1"/>
</dbReference>
<accession>A0AAN7NGU4</accession>
<dbReference type="SUPFAM" id="SSF47473">
    <property type="entry name" value="EF-hand"/>
    <property type="match status" value="1"/>
</dbReference>
<evidence type="ECO:0000256" key="3">
    <source>
        <dbReference type="ARBA" id="ARBA00004236"/>
    </source>
</evidence>
<organism evidence="26 27">
    <name type="scientific">Mycteria americana</name>
    <name type="common">Wood stork</name>
    <dbReference type="NCBI Taxonomy" id="33587"/>
    <lineage>
        <taxon>Eukaryota</taxon>
        <taxon>Metazoa</taxon>
        <taxon>Chordata</taxon>
        <taxon>Craniata</taxon>
        <taxon>Vertebrata</taxon>
        <taxon>Euteleostomi</taxon>
        <taxon>Archelosauria</taxon>
        <taxon>Archosauria</taxon>
        <taxon>Dinosauria</taxon>
        <taxon>Saurischia</taxon>
        <taxon>Theropoda</taxon>
        <taxon>Coelurosauria</taxon>
        <taxon>Aves</taxon>
        <taxon>Neognathae</taxon>
        <taxon>Neoaves</taxon>
        <taxon>Aequornithes</taxon>
        <taxon>Ciconiiformes</taxon>
        <taxon>Ciconiidae</taxon>
        <taxon>Mycteria</taxon>
    </lineage>
</organism>
<dbReference type="AlphaFoldDB" id="A0AAN7NGU4"/>
<evidence type="ECO:0000256" key="14">
    <source>
        <dbReference type="ARBA" id="ARBA00022807"/>
    </source>
</evidence>
<comment type="caution">
    <text evidence="26">The sequence shown here is derived from an EMBL/GenBank/DDBJ whole genome shotgun (WGS) entry which is preliminary data.</text>
</comment>
<reference evidence="26 27" key="1">
    <citation type="journal article" date="2023" name="J. Hered.">
        <title>Chromosome-level genome of the wood stork (Mycteria americana) provides insight into avian chromosome evolution.</title>
        <authorList>
            <person name="Flamio R. Jr."/>
            <person name="Ramstad K.M."/>
        </authorList>
    </citation>
    <scope>NUCLEOTIDE SEQUENCE [LARGE SCALE GENOMIC DNA]</scope>
    <source>
        <strain evidence="26">JAX WOST 10</strain>
    </source>
</reference>
<dbReference type="SMART" id="SM00720">
    <property type="entry name" value="calpain_III"/>
    <property type="match status" value="1"/>
</dbReference>
<feature type="active site" evidence="22 23">
    <location>
        <position position="123"/>
    </location>
</feature>
<dbReference type="InterPro" id="IPR018247">
    <property type="entry name" value="EF_Hand_1_Ca_BS"/>
</dbReference>
<evidence type="ECO:0000256" key="20">
    <source>
        <dbReference type="ARBA" id="ARBA00032544"/>
    </source>
</evidence>
<dbReference type="InterPro" id="IPR022683">
    <property type="entry name" value="Calpain_III"/>
</dbReference>
<dbReference type="InterPro" id="IPR011992">
    <property type="entry name" value="EF-hand-dom_pair"/>
</dbReference>
<dbReference type="CDD" id="cd00214">
    <property type="entry name" value="Calpain_III"/>
    <property type="match status" value="1"/>
</dbReference>
<dbReference type="InterPro" id="IPR038765">
    <property type="entry name" value="Papain-like_cys_pep_sf"/>
</dbReference>
<proteinExistence type="inferred from homology"/>
<dbReference type="InterPro" id="IPR036213">
    <property type="entry name" value="Calpain_III_sf"/>
</dbReference>
<comment type="function">
    <text evidence="21">Calcium-regulated non-lysosomal thiol-protease which catalyze limited proteolysis of substrates involved in cytoskeletal remodeling and signal transduction.</text>
</comment>
<dbReference type="FunFam" id="2.60.120.380:FF:000001">
    <property type="entry name" value="Calpain-1 catalytic subunit"/>
    <property type="match status" value="1"/>
</dbReference>
<dbReference type="GO" id="GO:0005509">
    <property type="term" value="F:calcium ion binding"/>
    <property type="evidence" value="ECO:0007669"/>
    <property type="project" value="InterPro"/>
</dbReference>
<evidence type="ECO:0000256" key="19">
    <source>
        <dbReference type="ARBA" id="ARBA00032449"/>
    </source>
</evidence>
<evidence type="ECO:0000256" key="5">
    <source>
        <dbReference type="ARBA" id="ARBA00007623"/>
    </source>
</evidence>
<evidence type="ECO:0000256" key="12">
    <source>
        <dbReference type="ARBA" id="ARBA00022737"/>
    </source>
</evidence>
<dbReference type="InterPro" id="IPR022684">
    <property type="entry name" value="Calpain_cysteine_protease"/>
</dbReference>
<dbReference type="InterPro" id="IPR001300">
    <property type="entry name" value="Peptidase_C2_calpain_cat"/>
</dbReference>
<evidence type="ECO:0000256" key="7">
    <source>
        <dbReference type="ARBA" id="ARBA00014052"/>
    </source>
</evidence>
<dbReference type="PANTHER" id="PTHR10183:SF268">
    <property type="entry name" value="CALPAIN-2 CATALYTIC SUBUNIT"/>
    <property type="match status" value="1"/>
</dbReference>
<evidence type="ECO:0000256" key="15">
    <source>
        <dbReference type="ARBA" id="ARBA00022837"/>
    </source>
</evidence>
<dbReference type="SUPFAM" id="SSF49758">
    <property type="entry name" value="Calpain large subunit, middle domain (domain III)"/>
    <property type="match status" value="1"/>
</dbReference>
<evidence type="ECO:0000256" key="21">
    <source>
        <dbReference type="ARBA" id="ARBA00054695"/>
    </source>
</evidence>
<dbReference type="EC" id="3.4.22.53" evidence="6"/>
<keyword evidence="16" id="KW-0472">Membrane</keyword>
<evidence type="ECO:0000259" key="25">
    <source>
        <dbReference type="PROSITE" id="PS50222"/>
    </source>
</evidence>
<dbReference type="InterPro" id="IPR022682">
    <property type="entry name" value="Calpain_domain_III"/>
</dbReference>
<evidence type="ECO:0000256" key="8">
    <source>
        <dbReference type="ARBA" id="ARBA00022475"/>
    </source>
</evidence>
<evidence type="ECO:0000313" key="26">
    <source>
        <dbReference type="EMBL" id="KAK4824726.1"/>
    </source>
</evidence>
<keyword evidence="10 23" id="KW-0645">Protease</keyword>
<dbReference type="PROSITE" id="PS50222">
    <property type="entry name" value="EF_HAND_2"/>
    <property type="match status" value="1"/>
</dbReference>
<name>A0AAN7NGU4_MYCAM</name>
<dbReference type="SUPFAM" id="SSF54001">
    <property type="entry name" value="Cysteine proteinases"/>
    <property type="match status" value="1"/>
</dbReference>
<dbReference type="Pfam" id="PF01067">
    <property type="entry name" value="Calpain_III"/>
    <property type="match status" value="1"/>
</dbReference>
<feature type="domain" description="Calpain catalytic" evidence="24">
    <location>
        <begin position="63"/>
        <end position="377"/>
    </location>
</feature>
<dbReference type="InterPro" id="IPR033883">
    <property type="entry name" value="C2_III"/>
</dbReference>
<dbReference type="PRINTS" id="PR00704">
    <property type="entry name" value="CALPAIN"/>
</dbReference>
<protein>
    <recommendedName>
        <fullName evidence="7">Calpain-2 catalytic subunit</fullName>
        <ecNumber evidence="6">3.4.22.53</ecNumber>
    </recommendedName>
    <alternativeName>
        <fullName evidence="18">Calcium-activated neutral proteinase 2</fullName>
    </alternativeName>
    <alternativeName>
        <fullName evidence="19">Calpain M-type</fullName>
    </alternativeName>
    <alternativeName>
        <fullName evidence="20">Calpain-2 large subunit</fullName>
    </alternativeName>
    <alternativeName>
        <fullName evidence="17">Millimolar-calpain</fullName>
    </alternativeName>
</protein>
<dbReference type="InterPro" id="IPR002048">
    <property type="entry name" value="EF_hand_dom"/>
</dbReference>
<dbReference type="Pfam" id="PF00648">
    <property type="entry name" value="Peptidase_C2"/>
    <property type="match status" value="1"/>
</dbReference>
<feature type="active site" evidence="22 23">
    <location>
        <position position="280"/>
    </location>
</feature>
<evidence type="ECO:0000313" key="27">
    <source>
        <dbReference type="Proteomes" id="UP001333110"/>
    </source>
</evidence>
<dbReference type="PROSITE" id="PS00139">
    <property type="entry name" value="THIOL_PROTEASE_CYS"/>
    <property type="match status" value="1"/>
</dbReference>
<comment type="subcellular location">
    <subcellularLocation>
        <location evidence="3">Cell membrane</location>
    </subcellularLocation>
    <subcellularLocation>
        <location evidence="4">Cytoplasm</location>
    </subcellularLocation>
</comment>
<dbReference type="InterPro" id="IPR000169">
    <property type="entry name" value="Pept_cys_AS"/>
</dbReference>
<dbReference type="EMBL" id="JAUNZN010000003">
    <property type="protein sequence ID" value="KAK4824726.1"/>
    <property type="molecule type" value="Genomic_DNA"/>
</dbReference>
<evidence type="ECO:0000256" key="4">
    <source>
        <dbReference type="ARBA" id="ARBA00004496"/>
    </source>
</evidence>
<keyword evidence="12" id="KW-0677">Repeat</keyword>
<evidence type="ECO:0000256" key="22">
    <source>
        <dbReference type="PIRSR" id="PIRSR622684-1"/>
    </source>
</evidence>
<comment type="similarity">
    <text evidence="5">Belongs to the peptidase C2 family.</text>
</comment>
<feature type="domain" description="EF-hand" evidence="25">
    <location>
        <begin position="671"/>
        <end position="706"/>
    </location>
</feature>
<dbReference type="GO" id="GO:0005737">
    <property type="term" value="C:cytoplasm"/>
    <property type="evidence" value="ECO:0007669"/>
    <property type="project" value="UniProtKB-SubCell"/>
</dbReference>
<evidence type="ECO:0000256" key="1">
    <source>
        <dbReference type="ARBA" id="ARBA00001223"/>
    </source>
</evidence>
<comment type="catalytic activity">
    <reaction evidence="1">
        <text>Broad endopeptidase specificity.</text>
        <dbReference type="EC" id="3.4.22.53"/>
    </reaction>
</comment>
<evidence type="ECO:0000256" key="11">
    <source>
        <dbReference type="ARBA" id="ARBA00022723"/>
    </source>
</evidence>
<keyword evidence="8" id="KW-1003">Cell membrane</keyword>
<evidence type="ECO:0000256" key="10">
    <source>
        <dbReference type="ARBA" id="ARBA00022670"/>
    </source>
</evidence>
<dbReference type="PROSITE" id="PS50203">
    <property type="entry name" value="CALPAIN_CAT"/>
    <property type="match status" value="1"/>
</dbReference>
<keyword evidence="11" id="KW-0479">Metal-binding</keyword>
<evidence type="ECO:0000256" key="16">
    <source>
        <dbReference type="ARBA" id="ARBA00023136"/>
    </source>
</evidence>
<dbReference type="Proteomes" id="UP001333110">
    <property type="component" value="Unassembled WGS sequence"/>
</dbReference>
<dbReference type="GO" id="GO:0005886">
    <property type="term" value="C:plasma membrane"/>
    <property type="evidence" value="ECO:0007669"/>
    <property type="project" value="UniProtKB-SubCell"/>
</dbReference>
<evidence type="ECO:0000256" key="23">
    <source>
        <dbReference type="PROSITE-ProRule" id="PRU00239"/>
    </source>
</evidence>
<evidence type="ECO:0000256" key="18">
    <source>
        <dbReference type="ARBA" id="ARBA00031308"/>
    </source>
</evidence>
<evidence type="ECO:0000256" key="2">
    <source>
        <dbReference type="ARBA" id="ARBA00001913"/>
    </source>
</evidence>
<comment type="cofactor">
    <cofactor evidence="2">
        <name>Ca(2+)</name>
        <dbReference type="ChEBI" id="CHEBI:29108"/>
    </cofactor>
</comment>
<evidence type="ECO:0000256" key="13">
    <source>
        <dbReference type="ARBA" id="ARBA00022801"/>
    </source>
</evidence>
<dbReference type="SMART" id="SM00230">
    <property type="entry name" value="CysPc"/>
    <property type="match status" value="1"/>
</dbReference>
<keyword evidence="27" id="KW-1185">Reference proteome</keyword>
<dbReference type="CDD" id="cd00044">
    <property type="entry name" value="CysPc"/>
    <property type="match status" value="1"/>
</dbReference>
<evidence type="ECO:0000256" key="6">
    <source>
        <dbReference type="ARBA" id="ARBA00012481"/>
    </source>
</evidence>
<keyword evidence="15" id="KW-0106">Calcium</keyword>
<evidence type="ECO:0000259" key="24">
    <source>
        <dbReference type="PROSITE" id="PS50203"/>
    </source>
</evidence>
<sequence>RAGRGRAVAGRGGGSGGAMAGMAAAVAKERAAAAGAGRHGRAVPYLGQDFGALRQECLQEGRLFQDPSFPAGPTALGYRELGPSSYKTQGVVWRRPTELCSSPQFIAGGATRTDICQGALGDCWLLAAIASLTLNEEILARVVPKDQSFQDKYAGIFHFQFWQYGEWVDVVVDDRLPTKNGELLFVHSAEGSEFWSALLEKAYAKLNGSYESLSGGTTTEGFEDFTGGIAEWYELQKAPPNLFKIIQKALQKGSLLGCSIDITSAAETEAVTSQKLVKGHAYSVTGAEEVNFRGTVQKLIRIRNPWGEVEWTGKWNDNCPNWSGVDPEVRERLTRRHEDGEFWQVPLGDVVCGIASHRMAFNDFLRHYSRLEICNLTPDTLASDRYKKWSLLKLDGNWRRGATAGGCRNYPNTFWTNPQYLIKLEEEDEDPDDPERGCTFLIGLIQKHRRKQRKMGEDMHTIGFAIYEASKAVQVPPEFSGQTNIHLSKNFFLTNKAREKSNTFINLREVLNRFKLPAGEYIVVPSTFEPNKNGDFCLRVFSEKNANSTVIDDEIEANFEETEISEDDIEPSFKKLFGQLAGSDAEISAFELRNILNKVIAKRQDIKSDGFSIETCKIMVDLLDVSFKAVPRRYSACAGADQLLPLQDSLNSKKNDGSGKLGLKEFHTLWTKIQKYQKIYREIDVDRSGTMNSYEMRRALEAAGFKLNCQLHQIIVARFADEDLIIDFDNFVRCLIRLETLFSEYTPNN</sequence>
<keyword evidence="9" id="KW-0963">Cytoplasm</keyword>